<keyword evidence="5" id="KW-0732">Signal</keyword>
<evidence type="ECO:0000256" key="2">
    <source>
        <dbReference type="ARBA" id="ARBA00004442"/>
    </source>
</evidence>
<evidence type="ECO:0000256" key="1">
    <source>
        <dbReference type="ARBA" id="ARBA00004196"/>
    </source>
</evidence>
<evidence type="ECO:0000256" key="3">
    <source>
        <dbReference type="ARBA" id="ARBA00004613"/>
    </source>
</evidence>
<sequence>MDIDNCQFLNGISNLGGALYISGDSIIRISRSSFINNQANSKGGAIYTSGFQSIYIGEGTQFIDNSAVEIGEDFYITNSKNILTLNNNCTAQIGGAIYSENAQSVKIINSTFSQNKALIGQNSLHKIANQGAGGAIYYTCNSQELNCKMKFEGFNIFKDNLAEVKGGALFWDQLEPEFSRNDMFFSNNIAQLYGNDIACYSQNLQTISLQEYQNQLIEIGLYSNQDFQSRILEFQNKVISHRFLEEINFHRSGDKIPIMFLALIDKYGQIVGSDFQSKIRIIIETTNLDEQQSLYYPILEGIITYDMIGGVSVIQNIQISVKNNQAVVKSVQLKKQYVMEDLKLGLYQDFGEVAINLQISCYVYLNTPAWE</sequence>
<accession>A0A078AMX5</accession>
<dbReference type="EMBL" id="CCKQ01012114">
    <property type="protein sequence ID" value="CDW83725.1"/>
    <property type="molecule type" value="Genomic_DNA"/>
</dbReference>
<evidence type="ECO:0000313" key="8">
    <source>
        <dbReference type="EMBL" id="CDW83725.1"/>
    </source>
</evidence>
<dbReference type="InterPro" id="IPR003368">
    <property type="entry name" value="POMP_repeat"/>
</dbReference>
<keyword evidence="7" id="KW-0998">Cell outer membrane</keyword>
<dbReference type="GO" id="GO:0005576">
    <property type="term" value="C:extracellular region"/>
    <property type="evidence" value="ECO:0007669"/>
    <property type="project" value="UniProtKB-SubCell"/>
</dbReference>
<dbReference type="InParanoid" id="A0A078AMX5"/>
<dbReference type="Pfam" id="PF02415">
    <property type="entry name" value="Chlam_PMP"/>
    <property type="match status" value="3"/>
</dbReference>
<dbReference type="Proteomes" id="UP000039865">
    <property type="component" value="Unassembled WGS sequence"/>
</dbReference>
<evidence type="ECO:0000256" key="7">
    <source>
        <dbReference type="ARBA" id="ARBA00023237"/>
    </source>
</evidence>
<organism evidence="8 9">
    <name type="scientific">Stylonychia lemnae</name>
    <name type="common">Ciliate</name>
    <dbReference type="NCBI Taxonomy" id="5949"/>
    <lineage>
        <taxon>Eukaryota</taxon>
        <taxon>Sar</taxon>
        <taxon>Alveolata</taxon>
        <taxon>Ciliophora</taxon>
        <taxon>Intramacronucleata</taxon>
        <taxon>Spirotrichea</taxon>
        <taxon>Stichotrichia</taxon>
        <taxon>Sporadotrichida</taxon>
        <taxon>Oxytrichidae</taxon>
        <taxon>Stylonychinae</taxon>
        <taxon>Stylonychia</taxon>
    </lineage>
</organism>
<proteinExistence type="predicted"/>
<name>A0A078AMX5_STYLE</name>
<dbReference type="PANTHER" id="PTHR11319:SF35">
    <property type="entry name" value="OUTER MEMBRANE PROTEIN PMPC-RELATED"/>
    <property type="match status" value="1"/>
</dbReference>
<evidence type="ECO:0000256" key="6">
    <source>
        <dbReference type="ARBA" id="ARBA00023136"/>
    </source>
</evidence>
<keyword evidence="9" id="KW-1185">Reference proteome</keyword>
<dbReference type="OrthoDB" id="5970941at2759"/>
<reference evidence="8 9" key="1">
    <citation type="submission" date="2014-06" db="EMBL/GenBank/DDBJ databases">
        <authorList>
            <person name="Swart Estienne"/>
        </authorList>
    </citation>
    <scope>NUCLEOTIDE SEQUENCE [LARGE SCALE GENOMIC DNA]</scope>
    <source>
        <strain evidence="8 9">130c</strain>
    </source>
</reference>
<protein>
    <recommendedName>
        <fullName evidence="10">Polymorphic outer membrane protein</fullName>
    </recommendedName>
</protein>
<keyword evidence="6" id="KW-0472">Membrane</keyword>
<comment type="subcellular location">
    <subcellularLocation>
        <location evidence="1">Cell envelope</location>
    </subcellularLocation>
    <subcellularLocation>
        <location evidence="2">Cell outer membrane</location>
    </subcellularLocation>
    <subcellularLocation>
        <location evidence="3">Secreted</location>
    </subcellularLocation>
</comment>
<dbReference type="InterPro" id="IPR011050">
    <property type="entry name" value="Pectin_lyase_fold/virulence"/>
</dbReference>
<evidence type="ECO:0000256" key="5">
    <source>
        <dbReference type="ARBA" id="ARBA00022729"/>
    </source>
</evidence>
<dbReference type="PANTHER" id="PTHR11319">
    <property type="entry name" value="G PROTEIN-COUPLED RECEPTOR-RELATED"/>
    <property type="match status" value="1"/>
</dbReference>
<evidence type="ECO:0000313" key="9">
    <source>
        <dbReference type="Proteomes" id="UP000039865"/>
    </source>
</evidence>
<evidence type="ECO:0008006" key="10">
    <source>
        <dbReference type="Google" id="ProtNLM"/>
    </source>
</evidence>
<keyword evidence="4" id="KW-0964">Secreted</keyword>
<dbReference type="NCBIfam" id="TIGR01376">
    <property type="entry name" value="POMP_repeat"/>
    <property type="match status" value="1"/>
</dbReference>
<gene>
    <name evidence="8" type="primary">Contig7759.g8273</name>
    <name evidence="8" type="ORF">STYLEM_12773</name>
</gene>
<dbReference type="AlphaFoldDB" id="A0A078AMX5"/>
<evidence type="ECO:0000256" key="4">
    <source>
        <dbReference type="ARBA" id="ARBA00022525"/>
    </source>
</evidence>
<dbReference type="SUPFAM" id="SSF51126">
    <property type="entry name" value="Pectin lyase-like"/>
    <property type="match status" value="1"/>
</dbReference>